<dbReference type="PATRIC" id="fig|883112.3.peg.1089"/>
<dbReference type="GO" id="GO:0006260">
    <property type="term" value="P:DNA replication"/>
    <property type="evidence" value="ECO:0007669"/>
    <property type="project" value="TreeGrafter"/>
</dbReference>
<dbReference type="HOGENOM" id="CLU_062999_1_1_9"/>
<proteinExistence type="inferred from homology"/>
<dbReference type="InterPro" id="IPR002611">
    <property type="entry name" value="IstB_ATP-bd"/>
</dbReference>
<dbReference type="STRING" id="883112.HMPREF9707_01094"/>
<dbReference type="PANTHER" id="PTHR30050:SF4">
    <property type="entry name" value="ATP-BINDING PROTEIN RV3427C IN INSERTION SEQUENCE-RELATED"/>
    <property type="match status" value="1"/>
</dbReference>
<keyword evidence="6" id="KW-1185">Reference proteome</keyword>
<dbReference type="PIRSF" id="PIRSF003073">
    <property type="entry name" value="DNAC_TnpB_IstB"/>
    <property type="match status" value="1"/>
</dbReference>
<evidence type="ECO:0000313" key="6">
    <source>
        <dbReference type="Proteomes" id="UP000005147"/>
    </source>
</evidence>
<evidence type="ECO:0000259" key="4">
    <source>
        <dbReference type="SMART" id="SM00382"/>
    </source>
</evidence>
<dbReference type="RefSeq" id="WP_006701740.1">
    <property type="nucleotide sequence ID" value="NZ_JH932301.1"/>
</dbReference>
<dbReference type="SMART" id="SM00382">
    <property type="entry name" value="AAA"/>
    <property type="match status" value="1"/>
</dbReference>
<dbReference type="eggNOG" id="COG1484">
    <property type="taxonomic scope" value="Bacteria"/>
</dbReference>
<dbReference type="InterPro" id="IPR027417">
    <property type="entry name" value="P-loop_NTPase"/>
</dbReference>
<sequence>MSSSYQKLLNNLEALNLGFMREYVPNYIDIVNEQEIPFTEALLKLTEQELVFQEEQKVERVIKRARFPKRTTLDEFDFDFQPSINKKEILDLKSLSFLEKNENLIFIGNPGVGKTHLVIALGIEACRQGHRTLFISCHELLLRLRAAYEKGTIKRVIKRYVRYDVLIIDEIGYLPIQKVEADLFFQLLTLRYEQKTTMVTSNITLSRWGELFQNTEIAAAILHRLVHHAKIFKITGKSYRLKGKLKND</sequence>
<accession>K1LLT0</accession>
<evidence type="ECO:0000256" key="2">
    <source>
        <dbReference type="ARBA" id="ARBA00022741"/>
    </source>
</evidence>
<evidence type="ECO:0000256" key="1">
    <source>
        <dbReference type="ARBA" id="ARBA00008059"/>
    </source>
</evidence>
<keyword evidence="2" id="KW-0547">Nucleotide-binding</keyword>
<evidence type="ECO:0000256" key="3">
    <source>
        <dbReference type="ARBA" id="ARBA00022840"/>
    </source>
</evidence>
<feature type="domain" description="AAA+ ATPase" evidence="4">
    <location>
        <begin position="100"/>
        <end position="235"/>
    </location>
</feature>
<dbReference type="InterPro" id="IPR003593">
    <property type="entry name" value="AAA+_ATPase"/>
</dbReference>
<organism evidence="5 6">
    <name type="scientific">Falseniella ignava CCUG 37419</name>
    <dbReference type="NCBI Taxonomy" id="883112"/>
    <lineage>
        <taxon>Bacteria</taxon>
        <taxon>Bacillati</taxon>
        <taxon>Bacillota</taxon>
        <taxon>Bacilli</taxon>
        <taxon>Lactobacillales</taxon>
        <taxon>Aerococcaceae</taxon>
        <taxon>Falseniella</taxon>
    </lineage>
</organism>
<dbReference type="InterPro" id="IPR047661">
    <property type="entry name" value="IstB"/>
</dbReference>
<dbReference type="EMBL" id="AGZE01000028">
    <property type="protein sequence ID" value="EKB55606.1"/>
    <property type="molecule type" value="Genomic_DNA"/>
</dbReference>
<dbReference type="InterPro" id="IPR028350">
    <property type="entry name" value="DNAC/IstB-like"/>
</dbReference>
<gene>
    <name evidence="5" type="ORF">HMPREF9707_01094</name>
</gene>
<dbReference type="CDD" id="cd00009">
    <property type="entry name" value="AAA"/>
    <property type="match status" value="1"/>
</dbReference>
<comment type="similarity">
    <text evidence="1">Belongs to the IS21/IS1162 putative ATP-binding protein family.</text>
</comment>
<name>K1LLT0_9LACT</name>
<comment type="caution">
    <text evidence="5">The sequence shown here is derived from an EMBL/GenBank/DDBJ whole genome shotgun (WGS) entry which is preliminary data.</text>
</comment>
<dbReference type="Pfam" id="PF01695">
    <property type="entry name" value="IstB_IS21"/>
    <property type="match status" value="1"/>
</dbReference>
<dbReference type="Gene3D" id="3.40.50.300">
    <property type="entry name" value="P-loop containing nucleotide triphosphate hydrolases"/>
    <property type="match status" value="1"/>
</dbReference>
<dbReference type="GO" id="GO:0005524">
    <property type="term" value="F:ATP binding"/>
    <property type="evidence" value="ECO:0007669"/>
    <property type="project" value="UniProtKB-KW"/>
</dbReference>
<dbReference type="NCBIfam" id="NF038214">
    <property type="entry name" value="IS21_help_AAA"/>
    <property type="match status" value="1"/>
</dbReference>
<evidence type="ECO:0000313" key="5">
    <source>
        <dbReference type="EMBL" id="EKB55606.1"/>
    </source>
</evidence>
<dbReference type="Proteomes" id="UP000005147">
    <property type="component" value="Unassembled WGS sequence"/>
</dbReference>
<protein>
    <recommendedName>
        <fullName evidence="4">AAA+ ATPase domain-containing protein</fullName>
    </recommendedName>
</protein>
<keyword evidence="3" id="KW-0067">ATP-binding</keyword>
<dbReference type="AlphaFoldDB" id="K1LLT0"/>
<dbReference type="PANTHER" id="PTHR30050">
    <property type="entry name" value="CHROMOSOMAL REPLICATION INITIATOR PROTEIN DNAA"/>
    <property type="match status" value="1"/>
</dbReference>
<dbReference type="SUPFAM" id="SSF52540">
    <property type="entry name" value="P-loop containing nucleoside triphosphate hydrolases"/>
    <property type="match status" value="1"/>
</dbReference>
<reference evidence="5 6" key="1">
    <citation type="submission" date="2012-07" db="EMBL/GenBank/DDBJ databases">
        <title>The Genome Sequence of Facklamia ignava CCUG 37419.</title>
        <authorList>
            <consortium name="The Broad Institute Genome Sequencing Platform"/>
            <person name="Earl A."/>
            <person name="Ward D."/>
            <person name="Feldgarden M."/>
            <person name="Gevers D."/>
            <person name="Huys G."/>
            <person name="Walker B."/>
            <person name="Young S.K."/>
            <person name="Zeng Q."/>
            <person name="Gargeya S."/>
            <person name="Fitzgerald M."/>
            <person name="Haas B."/>
            <person name="Abouelleil A."/>
            <person name="Alvarado L."/>
            <person name="Arachchi H.M."/>
            <person name="Berlin A.M."/>
            <person name="Chapman S.B."/>
            <person name="Goldberg J."/>
            <person name="Griggs A."/>
            <person name="Gujja S."/>
            <person name="Hansen M."/>
            <person name="Howarth C."/>
            <person name="Imamovic A."/>
            <person name="Larimer J."/>
            <person name="McCowen C."/>
            <person name="Montmayeur A."/>
            <person name="Murphy C."/>
            <person name="Neiman D."/>
            <person name="Pearson M."/>
            <person name="Priest M."/>
            <person name="Roberts A."/>
            <person name="Saif S."/>
            <person name="Shea T."/>
            <person name="Sisk P."/>
            <person name="Sykes S."/>
            <person name="Wortman J."/>
            <person name="Nusbaum C."/>
            <person name="Birren B."/>
        </authorList>
    </citation>
    <scope>NUCLEOTIDE SEQUENCE [LARGE SCALE GENOMIC DNA]</scope>
    <source>
        <strain evidence="5 6">CCUG 37419</strain>
    </source>
</reference>